<dbReference type="Pfam" id="PF08808">
    <property type="entry name" value="RES"/>
    <property type="match status" value="1"/>
</dbReference>
<evidence type="ECO:0000313" key="2">
    <source>
        <dbReference type="EMBL" id="QIE57418.1"/>
    </source>
</evidence>
<evidence type="ECO:0000259" key="1">
    <source>
        <dbReference type="SMART" id="SM00953"/>
    </source>
</evidence>
<dbReference type="EMBL" id="CP049056">
    <property type="protein sequence ID" value="QIE57418.1"/>
    <property type="molecule type" value="Genomic_DNA"/>
</dbReference>
<organism evidence="2 3">
    <name type="scientific">Pikeienuella piscinae</name>
    <dbReference type="NCBI Taxonomy" id="2748098"/>
    <lineage>
        <taxon>Bacteria</taxon>
        <taxon>Pseudomonadati</taxon>
        <taxon>Pseudomonadota</taxon>
        <taxon>Alphaproteobacteria</taxon>
        <taxon>Rhodobacterales</taxon>
        <taxon>Paracoccaceae</taxon>
        <taxon>Pikeienuella</taxon>
    </lineage>
</organism>
<accession>A0A7M3T5Y7</accession>
<dbReference type="Proteomes" id="UP000503336">
    <property type="component" value="Chromosome"/>
</dbReference>
<sequence>MRAARSSDLGPGSGLIWRVVEAQHRVSTMKLVDNAEEQERLEALLDETKPPVPAPCRHLHWLMFTPFRYPARTESRFRRAGPLHPVFYAAESVDTAIAEIAFWRLLFFIESPAAPWPANPVELTAFSTVYETAKRIDLTAPPFDAAAALWTHPTDYTACHDLVDQAFALGAEAIRSTSARDPLNRANVTLLSCAAFRDAAPRATRTWRLSLSAAGPFARCETPARALSFGRDAFAADPRIAAMNWER</sequence>
<dbReference type="InterPro" id="IPR014914">
    <property type="entry name" value="RES_dom"/>
</dbReference>
<dbReference type="AlphaFoldDB" id="A0A7M3T5Y7"/>
<dbReference type="KEGG" id="hdh:G5B40_19385"/>
<proteinExistence type="predicted"/>
<gene>
    <name evidence="2" type="ORF">G5B40_19385</name>
</gene>
<evidence type="ECO:0000313" key="3">
    <source>
        <dbReference type="Proteomes" id="UP000503336"/>
    </source>
</evidence>
<name>A0A7M3T5Y7_9RHOB</name>
<keyword evidence="3" id="KW-1185">Reference proteome</keyword>
<protein>
    <submittedName>
        <fullName evidence="2">RES family NAD+ phosphorylase</fullName>
    </submittedName>
</protein>
<reference evidence="2 3" key="1">
    <citation type="submission" date="2020-02" db="EMBL/GenBank/DDBJ databases">
        <title>complete genome sequence of Rhodobacteraceae bacterium.</title>
        <authorList>
            <person name="Park J."/>
            <person name="Kim Y.-S."/>
            <person name="Kim K.-H."/>
        </authorList>
    </citation>
    <scope>NUCLEOTIDE SEQUENCE [LARGE SCALE GENOMIC DNA]</scope>
    <source>
        <strain evidence="2 3">RR4-56</strain>
    </source>
</reference>
<feature type="domain" description="RES" evidence="1">
    <location>
        <begin position="66"/>
        <end position="202"/>
    </location>
</feature>
<dbReference type="SMART" id="SM00953">
    <property type="entry name" value="RES"/>
    <property type="match status" value="1"/>
</dbReference>